<dbReference type="AlphaFoldDB" id="A0AAW1RX60"/>
<dbReference type="InterPro" id="IPR003323">
    <property type="entry name" value="OTU_dom"/>
</dbReference>
<name>A0AAW1RX60_9CHLO</name>
<reference evidence="5 6" key="1">
    <citation type="journal article" date="2024" name="Nat. Commun.">
        <title>Phylogenomics reveals the evolutionary origins of lichenization in chlorophyte algae.</title>
        <authorList>
            <person name="Puginier C."/>
            <person name="Libourel C."/>
            <person name="Otte J."/>
            <person name="Skaloud P."/>
            <person name="Haon M."/>
            <person name="Grisel S."/>
            <person name="Petersen M."/>
            <person name="Berrin J.G."/>
            <person name="Delaux P.M."/>
            <person name="Dal Grande F."/>
            <person name="Keller J."/>
        </authorList>
    </citation>
    <scope>NUCLEOTIDE SEQUENCE [LARGE SCALE GENOMIC DNA]</scope>
    <source>
        <strain evidence="5 6">SAG 245.80</strain>
    </source>
</reference>
<dbReference type="GO" id="GO:0005634">
    <property type="term" value="C:nucleus"/>
    <property type="evidence" value="ECO:0007669"/>
    <property type="project" value="TreeGrafter"/>
</dbReference>
<dbReference type="GO" id="GO:0005829">
    <property type="term" value="C:cytosol"/>
    <property type="evidence" value="ECO:0007669"/>
    <property type="project" value="TreeGrafter"/>
</dbReference>
<dbReference type="Proteomes" id="UP001445335">
    <property type="component" value="Unassembled WGS sequence"/>
</dbReference>
<sequence length="156" mass="17330">MRIVRIKGDGRCLFRALAKGLAAGQGTFLSADTEEADADELRAAVSDALCRTQDRLKQFSEVVPSIEAVEGGMPNYCKRLKQASFWGGEVEILVLSRMLKVPIFVFKTAEEAGRLDWGFVPIVKYGEEWAEPRGGRAPRRPVKLLYTGGNHYDLLL</sequence>
<keyword evidence="3" id="KW-0788">Thiol protease</keyword>
<dbReference type="EC" id="3.4.19.12" evidence="3"/>
<dbReference type="Pfam" id="PF02338">
    <property type="entry name" value="OTU"/>
    <property type="match status" value="1"/>
</dbReference>
<evidence type="ECO:0000259" key="4">
    <source>
        <dbReference type="PROSITE" id="PS50802"/>
    </source>
</evidence>
<proteinExistence type="predicted"/>
<evidence type="ECO:0000256" key="1">
    <source>
        <dbReference type="ARBA" id="ARBA00000707"/>
    </source>
</evidence>
<dbReference type="InterPro" id="IPR038765">
    <property type="entry name" value="Papain-like_cys_pep_sf"/>
</dbReference>
<dbReference type="EMBL" id="JALJOU010000018">
    <property type="protein sequence ID" value="KAK9838544.1"/>
    <property type="molecule type" value="Genomic_DNA"/>
</dbReference>
<feature type="domain" description="OTU" evidence="4">
    <location>
        <begin position="1"/>
        <end position="156"/>
    </location>
</feature>
<dbReference type="GO" id="GO:0004843">
    <property type="term" value="F:cysteine-type deubiquitinase activity"/>
    <property type="evidence" value="ECO:0007669"/>
    <property type="project" value="UniProtKB-UniRule"/>
</dbReference>
<keyword evidence="3" id="KW-0645">Protease</keyword>
<keyword evidence="3" id="KW-0963">Cytoplasm</keyword>
<dbReference type="PANTHER" id="PTHR13312">
    <property type="entry name" value="HIV-INDUCED PROTEIN-7-LIKE PROTEASE"/>
    <property type="match status" value="1"/>
</dbReference>
<comment type="function">
    <text evidence="3">Hydrolase that can remove conjugated ubiquitin from proteins and may therefore play an important regulatory role at the level of protein turnover by preventing degradation.</text>
</comment>
<dbReference type="GO" id="GO:0030968">
    <property type="term" value="P:endoplasmic reticulum unfolded protein response"/>
    <property type="evidence" value="ECO:0007669"/>
    <property type="project" value="TreeGrafter"/>
</dbReference>
<dbReference type="PANTHER" id="PTHR13312:SF3">
    <property type="entry name" value="OVARIAN TUMOR DOMAIN-CONTAINING DEUBIQUITINATING ENZYME 3"/>
    <property type="match status" value="1"/>
</dbReference>
<evidence type="ECO:0000256" key="2">
    <source>
        <dbReference type="ARBA" id="ARBA00022801"/>
    </source>
</evidence>
<dbReference type="PROSITE" id="PS50802">
    <property type="entry name" value="OTU"/>
    <property type="match status" value="1"/>
</dbReference>
<dbReference type="GO" id="GO:0036503">
    <property type="term" value="P:ERAD pathway"/>
    <property type="evidence" value="ECO:0007669"/>
    <property type="project" value="TreeGrafter"/>
</dbReference>
<keyword evidence="2 3" id="KW-0378">Hydrolase</keyword>
<dbReference type="Gene3D" id="3.90.70.80">
    <property type="match status" value="1"/>
</dbReference>
<evidence type="ECO:0000313" key="6">
    <source>
        <dbReference type="Proteomes" id="UP001445335"/>
    </source>
</evidence>
<gene>
    <name evidence="5" type="ORF">WJX81_006357</name>
</gene>
<evidence type="ECO:0000313" key="5">
    <source>
        <dbReference type="EMBL" id="KAK9838544.1"/>
    </source>
</evidence>
<comment type="catalytic activity">
    <reaction evidence="1 3">
        <text>Thiol-dependent hydrolysis of ester, thioester, amide, peptide and isopeptide bonds formed by the C-terminal Gly of ubiquitin (a 76-residue protein attached to proteins as an intracellular targeting signal).</text>
        <dbReference type="EC" id="3.4.19.12"/>
    </reaction>
</comment>
<keyword evidence="3" id="KW-0833">Ubl conjugation pathway</keyword>
<dbReference type="SUPFAM" id="SSF54001">
    <property type="entry name" value="Cysteine proteinases"/>
    <property type="match status" value="1"/>
</dbReference>
<keyword evidence="6" id="KW-1185">Reference proteome</keyword>
<evidence type="ECO:0000256" key="3">
    <source>
        <dbReference type="RuleBase" id="RU367104"/>
    </source>
</evidence>
<organism evidence="5 6">
    <name type="scientific">Elliptochloris bilobata</name>
    <dbReference type="NCBI Taxonomy" id="381761"/>
    <lineage>
        <taxon>Eukaryota</taxon>
        <taxon>Viridiplantae</taxon>
        <taxon>Chlorophyta</taxon>
        <taxon>core chlorophytes</taxon>
        <taxon>Trebouxiophyceae</taxon>
        <taxon>Trebouxiophyceae incertae sedis</taxon>
        <taxon>Elliptochloris clade</taxon>
        <taxon>Elliptochloris</taxon>
    </lineage>
</organism>
<accession>A0AAW1RX60</accession>
<comment type="caution">
    <text evidence="5">The sequence shown here is derived from an EMBL/GenBank/DDBJ whole genome shotgun (WGS) entry which is preliminary data.</text>
</comment>
<protein>
    <recommendedName>
        <fullName evidence="3">Ubiquitin thioesterase OTU</fullName>
        <ecNumber evidence="3">3.4.19.12</ecNumber>
    </recommendedName>
</protein>
<dbReference type="GO" id="GO:0016579">
    <property type="term" value="P:protein deubiquitination"/>
    <property type="evidence" value="ECO:0007669"/>
    <property type="project" value="TreeGrafter"/>
</dbReference>
<comment type="subcellular location">
    <subcellularLocation>
        <location evidence="3">Cytoplasm</location>
    </subcellularLocation>
</comment>